<comment type="caution">
    <text evidence="2">The sequence shown here is derived from an EMBL/GenBank/DDBJ whole genome shotgun (WGS) entry which is preliminary data.</text>
</comment>
<evidence type="ECO:0000313" key="2">
    <source>
        <dbReference type="EMBL" id="GEO85796.1"/>
    </source>
</evidence>
<accession>A0A512HK15</accession>
<keyword evidence="1" id="KW-0238">DNA-binding</keyword>
<dbReference type="Gene3D" id="1.10.150.130">
    <property type="match status" value="1"/>
</dbReference>
<organism evidence="2 3">
    <name type="scientific">Ciceribacter naphthalenivorans</name>
    <dbReference type="NCBI Taxonomy" id="1118451"/>
    <lineage>
        <taxon>Bacteria</taxon>
        <taxon>Pseudomonadati</taxon>
        <taxon>Pseudomonadota</taxon>
        <taxon>Alphaproteobacteria</taxon>
        <taxon>Hyphomicrobiales</taxon>
        <taxon>Rhizobiaceae</taxon>
        <taxon>Ciceribacter</taxon>
    </lineage>
</organism>
<evidence type="ECO:0000256" key="1">
    <source>
        <dbReference type="ARBA" id="ARBA00023125"/>
    </source>
</evidence>
<dbReference type="GO" id="GO:0003677">
    <property type="term" value="F:DNA binding"/>
    <property type="evidence" value="ECO:0007669"/>
    <property type="project" value="UniProtKB-KW"/>
</dbReference>
<gene>
    <name evidence="2" type="ORF">RNA01_27280</name>
</gene>
<dbReference type="OrthoDB" id="7354488at2"/>
<dbReference type="RefSeq" id="WP_147180767.1">
    <property type="nucleotide sequence ID" value="NZ_BJZP01000013.1"/>
</dbReference>
<evidence type="ECO:0000313" key="3">
    <source>
        <dbReference type="Proteomes" id="UP000321717"/>
    </source>
</evidence>
<name>A0A512HK15_9HYPH</name>
<dbReference type="InterPro" id="IPR010998">
    <property type="entry name" value="Integrase_recombinase_N"/>
</dbReference>
<reference evidence="2 3" key="1">
    <citation type="submission" date="2019-07" db="EMBL/GenBank/DDBJ databases">
        <title>Whole genome shotgun sequence of Rhizobium naphthalenivorans NBRC 107585.</title>
        <authorList>
            <person name="Hosoyama A."/>
            <person name="Uohara A."/>
            <person name="Ohji S."/>
            <person name="Ichikawa N."/>
        </authorList>
    </citation>
    <scope>NUCLEOTIDE SEQUENCE [LARGE SCALE GENOMIC DNA]</scope>
    <source>
        <strain evidence="2 3">NBRC 107585</strain>
    </source>
</reference>
<protein>
    <recommendedName>
        <fullName evidence="4">Core-binding (CB) domain-containing protein</fullName>
    </recommendedName>
</protein>
<keyword evidence="3" id="KW-1185">Reference proteome</keyword>
<dbReference type="EMBL" id="BJZP01000013">
    <property type="protein sequence ID" value="GEO85796.1"/>
    <property type="molecule type" value="Genomic_DNA"/>
</dbReference>
<sequence>MNDANAFVIYRYQVYLLEGKGRDEKTVDAALHHIWRFCELTGDVDFRCVNIEQIVQYKTSLQASDNSGKTLSASTIVHAFSSVCGFFRWLRKQVGYDKIPEDLVDYFSAPRHLIQIANAPVEKAYPTHEEVVTVVG</sequence>
<dbReference type="AlphaFoldDB" id="A0A512HK15"/>
<evidence type="ECO:0008006" key="4">
    <source>
        <dbReference type="Google" id="ProtNLM"/>
    </source>
</evidence>
<proteinExistence type="predicted"/>
<dbReference type="Proteomes" id="UP000321717">
    <property type="component" value="Unassembled WGS sequence"/>
</dbReference>